<dbReference type="Proteomes" id="UP000239089">
    <property type="component" value="Unassembled WGS sequence"/>
</dbReference>
<evidence type="ECO:0000313" key="1">
    <source>
        <dbReference type="EMBL" id="PPQ26263.1"/>
    </source>
</evidence>
<organism evidence="1 2">
    <name type="scientific">Rhodoblastus sphagnicola</name>
    <dbReference type="NCBI Taxonomy" id="333368"/>
    <lineage>
        <taxon>Bacteria</taxon>
        <taxon>Pseudomonadati</taxon>
        <taxon>Pseudomonadota</taxon>
        <taxon>Alphaproteobacteria</taxon>
        <taxon>Hyphomicrobiales</taxon>
        <taxon>Rhodoblastaceae</taxon>
        <taxon>Rhodoblastus</taxon>
    </lineage>
</organism>
<reference evidence="1 2" key="1">
    <citation type="journal article" date="2018" name="Arch. Microbiol.">
        <title>New insights into the metabolic potential of the phototrophic purple bacterium Rhodopila globiformis DSM 161(T) from its draft genome sequence and evidence for a vanadium-dependent nitrogenase.</title>
        <authorList>
            <person name="Imhoff J.F."/>
            <person name="Rahn T."/>
            <person name="Kunzel S."/>
            <person name="Neulinger S.C."/>
        </authorList>
    </citation>
    <scope>NUCLEOTIDE SEQUENCE [LARGE SCALE GENOMIC DNA]</scope>
    <source>
        <strain evidence="1 2">DSM 16996</strain>
    </source>
</reference>
<protein>
    <submittedName>
        <fullName evidence="1">Uncharacterized protein</fullName>
    </submittedName>
</protein>
<dbReference type="RefSeq" id="WP_104510628.1">
    <property type="nucleotide sequence ID" value="NZ_JACIGC010000017.1"/>
</dbReference>
<name>A0A2S6MV70_9HYPH</name>
<gene>
    <name evidence="1" type="ORF">CCR94_23000</name>
</gene>
<proteinExistence type="predicted"/>
<evidence type="ECO:0000313" key="2">
    <source>
        <dbReference type="Proteomes" id="UP000239089"/>
    </source>
</evidence>
<accession>A0A2S6MV70</accession>
<dbReference type="EMBL" id="NHSJ01000135">
    <property type="protein sequence ID" value="PPQ26263.1"/>
    <property type="molecule type" value="Genomic_DNA"/>
</dbReference>
<comment type="caution">
    <text evidence="1">The sequence shown here is derived from an EMBL/GenBank/DDBJ whole genome shotgun (WGS) entry which is preliminary data.</text>
</comment>
<keyword evidence="2" id="KW-1185">Reference proteome</keyword>
<dbReference type="AlphaFoldDB" id="A0A2S6MV70"/>
<sequence length="62" mass="6748">MSPQHELQRVAFSRDAIIIFPGWRSLLDACLGKVAAESAIPSLEASFGTSAAREFHKDRSCA</sequence>